<accession>A0AAD7EBH3</accession>
<dbReference type="Proteomes" id="UP001218218">
    <property type="component" value="Unassembled WGS sequence"/>
</dbReference>
<dbReference type="SUPFAM" id="SSF56176">
    <property type="entry name" value="FAD-binding/transporter-associated domain-like"/>
    <property type="match status" value="1"/>
</dbReference>
<proteinExistence type="predicted"/>
<name>A0AAD7EBH3_9AGAR</name>
<organism evidence="1 2">
    <name type="scientific">Mycena albidolilacea</name>
    <dbReference type="NCBI Taxonomy" id="1033008"/>
    <lineage>
        <taxon>Eukaryota</taxon>
        <taxon>Fungi</taxon>
        <taxon>Dikarya</taxon>
        <taxon>Basidiomycota</taxon>
        <taxon>Agaricomycotina</taxon>
        <taxon>Agaricomycetes</taxon>
        <taxon>Agaricomycetidae</taxon>
        <taxon>Agaricales</taxon>
        <taxon>Marasmiineae</taxon>
        <taxon>Mycenaceae</taxon>
        <taxon>Mycena</taxon>
    </lineage>
</organism>
<protein>
    <submittedName>
        <fullName evidence="1">Uncharacterized protein</fullName>
    </submittedName>
</protein>
<feature type="non-terminal residue" evidence="1">
    <location>
        <position position="1"/>
    </location>
</feature>
<dbReference type="InterPro" id="IPR016167">
    <property type="entry name" value="FAD-bd_PCMH_sub1"/>
</dbReference>
<dbReference type="InterPro" id="IPR036318">
    <property type="entry name" value="FAD-bd_PCMH-like_sf"/>
</dbReference>
<evidence type="ECO:0000313" key="1">
    <source>
        <dbReference type="EMBL" id="KAJ7310084.1"/>
    </source>
</evidence>
<dbReference type="Gene3D" id="3.30.43.10">
    <property type="entry name" value="Uridine Diphospho-n-acetylenolpyruvylglucosamine Reductase, domain 2"/>
    <property type="match status" value="1"/>
</dbReference>
<dbReference type="EMBL" id="JARIHO010000079">
    <property type="protein sequence ID" value="KAJ7310084.1"/>
    <property type="molecule type" value="Genomic_DNA"/>
</dbReference>
<reference evidence="1" key="1">
    <citation type="submission" date="2023-03" db="EMBL/GenBank/DDBJ databases">
        <title>Massive genome expansion in bonnet fungi (Mycena s.s.) driven by repeated elements and novel gene families across ecological guilds.</title>
        <authorList>
            <consortium name="Lawrence Berkeley National Laboratory"/>
            <person name="Harder C.B."/>
            <person name="Miyauchi S."/>
            <person name="Viragh M."/>
            <person name="Kuo A."/>
            <person name="Thoen E."/>
            <person name="Andreopoulos B."/>
            <person name="Lu D."/>
            <person name="Skrede I."/>
            <person name="Drula E."/>
            <person name="Henrissat B."/>
            <person name="Morin E."/>
            <person name="Kohler A."/>
            <person name="Barry K."/>
            <person name="LaButti K."/>
            <person name="Morin E."/>
            <person name="Salamov A."/>
            <person name="Lipzen A."/>
            <person name="Mereny Z."/>
            <person name="Hegedus B."/>
            <person name="Baldrian P."/>
            <person name="Stursova M."/>
            <person name="Weitz H."/>
            <person name="Taylor A."/>
            <person name="Grigoriev I.V."/>
            <person name="Nagy L.G."/>
            <person name="Martin F."/>
            <person name="Kauserud H."/>
        </authorList>
    </citation>
    <scope>NUCLEOTIDE SEQUENCE</scope>
    <source>
        <strain evidence="1">CBHHK002</strain>
    </source>
</reference>
<dbReference type="AlphaFoldDB" id="A0AAD7EBH3"/>
<keyword evidence="2" id="KW-1185">Reference proteome</keyword>
<dbReference type="GO" id="GO:0050660">
    <property type="term" value="F:flavin adenine dinucleotide binding"/>
    <property type="evidence" value="ECO:0007669"/>
    <property type="project" value="InterPro"/>
</dbReference>
<comment type="caution">
    <text evidence="1">The sequence shown here is derived from an EMBL/GenBank/DDBJ whole genome shotgun (WGS) entry which is preliminary data.</text>
</comment>
<sequence>LLSSLTSRLSPGGRILQDAQSPDFTASLARWSNYGEKTPFAIVQPASEDDVRVVHIVRESVEGSVLLVSASGGHSPWSTIGGDGMWGMAWLLSRAAR</sequence>
<gene>
    <name evidence="1" type="ORF">DFH08DRAFT_718931</name>
</gene>
<evidence type="ECO:0000313" key="2">
    <source>
        <dbReference type="Proteomes" id="UP001218218"/>
    </source>
</evidence>